<feature type="region of interest" description="Disordered" evidence="4">
    <location>
        <begin position="348"/>
        <end position="378"/>
    </location>
</feature>
<dbReference type="Proteomes" id="UP000008366">
    <property type="component" value="Unassembled WGS sequence"/>
</dbReference>
<organism evidence="6 7">
    <name type="scientific">Kineosphaera limosa NBRC 100340</name>
    <dbReference type="NCBI Taxonomy" id="1184609"/>
    <lineage>
        <taxon>Bacteria</taxon>
        <taxon>Bacillati</taxon>
        <taxon>Actinomycetota</taxon>
        <taxon>Actinomycetes</taxon>
        <taxon>Micrococcales</taxon>
        <taxon>Dermatophilaceae</taxon>
        <taxon>Kineosphaera</taxon>
    </lineage>
</organism>
<dbReference type="PANTHER" id="PTHR30146">
    <property type="entry name" value="LACI-RELATED TRANSCRIPTIONAL REPRESSOR"/>
    <property type="match status" value="1"/>
</dbReference>
<comment type="caution">
    <text evidence="6">The sequence shown here is derived from an EMBL/GenBank/DDBJ whole genome shotgun (WGS) entry which is preliminary data.</text>
</comment>
<feature type="domain" description="HTH lacI-type" evidence="5">
    <location>
        <begin position="2"/>
        <end position="56"/>
    </location>
</feature>
<dbReference type="InterPro" id="IPR000843">
    <property type="entry name" value="HTH_LacI"/>
</dbReference>
<evidence type="ECO:0000259" key="5">
    <source>
        <dbReference type="PROSITE" id="PS50932"/>
    </source>
</evidence>
<gene>
    <name evidence="6" type="ORF">KILIM_024_00340</name>
</gene>
<keyword evidence="3" id="KW-0804">Transcription</keyword>
<dbReference type="GO" id="GO:0000976">
    <property type="term" value="F:transcription cis-regulatory region binding"/>
    <property type="evidence" value="ECO:0007669"/>
    <property type="project" value="TreeGrafter"/>
</dbReference>
<keyword evidence="2" id="KW-0238">DNA-binding</keyword>
<dbReference type="InterPro" id="IPR010982">
    <property type="entry name" value="Lambda_DNA-bd_dom_sf"/>
</dbReference>
<evidence type="ECO:0000256" key="2">
    <source>
        <dbReference type="ARBA" id="ARBA00023125"/>
    </source>
</evidence>
<dbReference type="Pfam" id="PF13377">
    <property type="entry name" value="Peripla_BP_3"/>
    <property type="match status" value="1"/>
</dbReference>
<evidence type="ECO:0000313" key="6">
    <source>
        <dbReference type="EMBL" id="GAB95624.1"/>
    </source>
</evidence>
<evidence type="ECO:0000256" key="4">
    <source>
        <dbReference type="SAM" id="MobiDB-lite"/>
    </source>
</evidence>
<evidence type="ECO:0000256" key="1">
    <source>
        <dbReference type="ARBA" id="ARBA00023015"/>
    </source>
</evidence>
<evidence type="ECO:0000313" key="7">
    <source>
        <dbReference type="Proteomes" id="UP000008366"/>
    </source>
</evidence>
<evidence type="ECO:0000256" key="3">
    <source>
        <dbReference type="ARBA" id="ARBA00023163"/>
    </source>
</evidence>
<protein>
    <submittedName>
        <fullName evidence="6">Putative LacI family transcriptional regulator</fullName>
    </submittedName>
</protein>
<dbReference type="InterPro" id="IPR046335">
    <property type="entry name" value="LacI/GalR-like_sensor"/>
</dbReference>
<keyword evidence="7" id="KW-1185">Reference proteome</keyword>
<reference evidence="6 7" key="1">
    <citation type="submission" date="2012-08" db="EMBL/GenBank/DDBJ databases">
        <title>Whole genome shotgun sequence of Kineosphaera limosa NBRC 100340.</title>
        <authorList>
            <person name="Yoshida I."/>
            <person name="Isaki S."/>
            <person name="Hosoyama A."/>
            <person name="Tsuchikane K."/>
            <person name="Katsumata H."/>
            <person name="Ando Y."/>
            <person name="Ohji S."/>
            <person name="Hamada M."/>
            <person name="Tamura T."/>
            <person name="Yamazoe A."/>
            <person name="Yamazaki S."/>
            <person name="Fujita N."/>
        </authorList>
    </citation>
    <scope>NUCLEOTIDE SEQUENCE [LARGE SCALE GENOMIC DNA]</scope>
    <source>
        <strain evidence="6 7">NBRC 100340</strain>
    </source>
</reference>
<dbReference type="CDD" id="cd01392">
    <property type="entry name" value="HTH_LacI"/>
    <property type="match status" value="1"/>
</dbReference>
<dbReference type="EMBL" id="BAHD01000024">
    <property type="protein sequence ID" value="GAB95624.1"/>
    <property type="molecule type" value="Genomic_DNA"/>
</dbReference>
<sequence length="378" mass="39387">MVTLNDVAERAGLSPMTASRVFSGRGTVSARSRERVLTAAAELGYVPNEAARSLRVARSNLVSLVVADIGNAFFAQFAKHAEKALTRAGYRVMIASSDEDQAVEADLLQGVAQMRADGLIIIPTPHNGGALEQMRRAGMAMVQVDRVAPGLDAPAILLDNEGATAEIVAHLCDHGYRRIVFISGPQSLTTGAERVAGALRAAADSVDSPGSAGRGDSAGSAALDLRVVEAESFLHEPAVAVVRRALTLHPDAIIAGNNVVLEACVDVLASDGIAIPDDVGLAGVDDLPWMAWVRPSLTAARQPVEEMARAAADVLLAQLSADAGDTQARPPGDRGSVVRLPAELMCRDSTAQRPTAPPTIDGAAVEPIADHPTERTQS</sequence>
<dbReference type="SUPFAM" id="SSF53822">
    <property type="entry name" value="Periplasmic binding protein-like I"/>
    <property type="match status" value="1"/>
</dbReference>
<dbReference type="Gene3D" id="3.40.50.2300">
    <property type="match status" value="2"/>
</dbReference>
<dbReference type="Gene3D" id="1.10.260.40">
    <property type="entry name" value="lambda repressor-like DNA-binding domains"/>
    <property type="match status" value="1"/>
</dbReference>
<dbReference type="SUPFAM" id="SSF47413">
    <property type="entry name" value="lambda repressor-like DNA-binding domains"/>
    <property type="match status" value="1"/>
</dbReference>
<dbReference type="STRING" id="1184609.KILIM_024_00340"/>
<dbReference type="eggNOG" id="COG1609">
    <property type="taxonomic scope" value="Bacteria"/>
</dbReference>
<dbReference type="OrthoDB" id="37081at2"/>
<keyword evidence="1" id="KW-0805">Transcription regulation</keyword>
<dbReference type="InterPro" id="IPR028082">
    <property type="entry name" value="Peripla_BP_I"/>
</dbReference>
<dbReference type="GO" id="GO:0003700">
    <property type="term" value="F:DNA-binding transcription factor activity"/>
    <property type="evidence" value="ECO:0007669"/>
    <property type="project" value="TreeGrafter"/>
</dbReference>
<dbReference type="PROSITE" id="PS50932">
    <property type="entry name" value="HTH_LACI_2"/>
    <property type="match status" value="1"/>
</dbReference>
<dbReference type="RefSeq" id="WP_006592156.1">
    <property type="nucleotide sequence ID" value="NZ_BAHD01000024.1"/>
</dbReference>
<dbReference type="AlphaFoldDB" id="K6X9W1"/>
<dbReference type="SMART" id="SM00354">
    <property type="entry name" value="HTH_LACI"/>
    <property type="match status" value="1"/>
</dbReference>
<dbReference type="CDD" id="cd06267">
    <property type="entry name" value="PBP1_LacI_sugar_binding-like"/>
    <property type="match status" value="1"/>
</dbReference>
<name>K6X9W1_9MICO</name>
<accession>K6X9W1</accession>
<proteinExistence type="predicted"/>
<dbReference type="Pfam" id="PF00356">
    <property type="entry name" value="LacI"/>
    <property type="match status" value="1"/>
</dbReference>
<dbReference type="PANTHER" id="PTHR30146:SF109">
    <property type="entry name" value="HTH-TYPE TRANSCRIPTIONAL REGULATOR GALS"/>
    <property type="match status" value="1"/>
</dbReference>
<feature type="compositionally biased region" description="Basic and acidic residues" evidence="4">
    <location>
        <begin position="368"/>
        <end position="378"/>
    </location>
</feature>